<dbReference type="AlphaFoldDB" id="A0A1J3DLK1"/>
<evidence type="ECO:0000256" key="1">
    <source>
        <dbReference type="SAM" id="MobiDB-lite"/>
    </source>
</evidence>
<dbReference type="InterPro" id="IPR021109">
    <property type="entry name" value="Peptidase_aspartic_dom_sf"/>
</dbReference>
<evidence type="ECO:0008006" key="3">
    <source>
        <dbReference type="Google" id="ProtNLM"/>
    </source>
</evidence>
<feature type="compositionally biased region" description="Basic and acidic residues" evidence="1">
    <location>
        <begin position="345"/>
        <end position="365"/>
    </location>
</feature>
<dbReference type="EMBL" id="GEVI01012273">
    <property type="protein sequence ID" value="JAU20047.1"/>
    <property type="molecule type" value="Transcribed_RNA"/>
</dbReference>
<feature type="region of interest" description="Disordered" evidence="1">
    <location>
        <begin position="190"/>
        <end position="222"/>
    </location>
</feature>
<feature type="compositionally biased region" description="Polar residues" evidence="1">
    <location>
        <begin position="191"/>
        <end position="205"/>
    </location>
</feature>
<sequence>MGETFCEGWERFKNYLTQCPHHSYSTESLLSTLYRGVLPKYRQMLDTASQGNFLGMHVDDGLALVENLAMSDGNYNEEYDRTNRSSVDSEEKHKKELKTLNDKLDKLILGQNKQTVHLVEDCDDAQEEEFLTEEMNYVGNQGGYNYKNNPNLSYRSTNVANPQDQVYPPQVQPSGQTKTFVPFKQQGGFVRNQNQGNFQPKSNSAPPGFEGQQGQGSNNNQQEPNVRQMLHQVLQGQTSGALDLSKKFAEVNNRVDMSYHDLNTKIETLSGRVQQMEGKGAGSSTRQQGQLPGKAVDNPKEYAHAVTLRSGKEIQPPVKPIQLNEDIDVQERGIAIENDTPEPQLEEKAQAEQRNQKEVSKKKENTFVPPPYKPKLPFPARFKKQQLEKFKALFDEQLKEIEVKMPLHDAFMLIPPYQKFLNDAVLERTKEVQSMVVLSHECSAIIQRKVVQKKLGDPGSFTLPCSLGPLAFNSCLCDLGASVSLMPLTVAKKLGFEKYKDCKISLVLADRSIRLLVGMLEDLPVRIGNVEIPTDFVVLEMNEEPKDPLILGRPFLATAGAVIDVKKGKIKLNLGKYFRLKFDIKDVMKKPTIEGQLFWVETLDQLADEYLKELAAEDQLQLTLTKEPEEKSYFNTVQLEYARLLDSHKILTEEPLVEDVREGQRWAVEMSQLEIT</sequence>
<accession>A0A1J3DLK1</accession>
<name>A0A1J3DLK1_NOCCA</name>
<dbReference type="PANTHER" id="PTHR33067">
    <property type="entry name" value="RNA-DIRECTED DNA POLYMERASE-RELATED"/>
    <property type="match status" value="1"/>
</dbReference>
<dbReference type="PANTHER" id="PTHR33067:SF31">
    <property type="entry name" value="RNA-DIRECTED DNA POLYMERASE"/>
    <property type="match status" value="1"/>
</dbReference>
<feature type="region of interest" description="Disordered" evidence="1">
    <location>
        <begin position="338"/>
        <end position="370"/>
    </location>
</feature>
<organism evidence="2">
    <name type="scientific">Noccaea caerulescens</name>
    <name type="common">Alpine penny-cress</name>
    <name type="synonym">Thlaspi caerulescens</name>
    <dbReference type="NCBI Taxonomy" id="107243"/>
    <lineage>
        <taxon>Eukaryota</taxon>
        <taxon>Viridiplantae</taxon>
        <taxon>Streptophyta</taxon>
        <taxon>Embryophyta</taxon>
        <taxon>Tracheophyta</taxon>
        <taxon>Spermatophyta</taxon>
        <taxon>Magnoliopsida</taxon>
        <taxon>eudicotyledons</taxon>
        <taxon>Gunneridae</taxon>
        <taxon>Pentapetalae</taxon>
        <taxon>rosids</taxon>
        <taxon>malvids</taxon>
        <taxon>Brassicales</taxon>
        <taxon>Brassicaceae</taxon>
        <taxon>Coluteocarpeae</taxon>
        <taxon>Noccaea</taxon>
    </lineage>
</organism>
<dbReference type="Gene3D" id="2.40.70.10">
    <property type="entry name" value="Acid Proteases"/>
    <property type="match status" value="1"/>
</dbReference>
<evidence type="ECO:0000313" key="2">
    <source>
        <dbReference type="EMBL" id="JAU20047.1"/>
    </source>
</evidence>
<dbReference type="CDD" id="cd00303">
    <property type="entry name" value="retropepsin_like"/>
    <property type="match status" value="1"/>
</dbReference>
<protein>
    <recommendedName>
        <fullName evidence="3">Aspartic peptidase DDI1-type domain-containing protein</fullName>
    </recommendedName>
</protein>
<feature type="region of interest" description="Disordered" evidence="1">
    <location>
        <begin position="277"/>
        <end position="296"/>
    </location>
</feature>
<proteinExistence type="predicted"/>
<gene>
    <name evidence="2" type="ORF">GA_TR19262_c6_g1_i1_g.62389</name>
</gene>
<reference evidence="2" key="1">
    <citation type="submission" date="2016-07" db="EMBL/GenBank/DDBJ databases">
        <title>De novo transcriptome assembly of four accessions of the metal hyperaccumulator plant Noccaea caerulescens.</title>
        <authorList>
            <person name="Blande D."/>
            <person name="Halimaa P."/>
            <person name="Tervahauta A.I."/>
            <person name="Aarts M.G."/>
            <person name="Karenlampi S.O."/>
        </authorList>
    </citation>
    <scope>NUCLEOTIDE SEQUENCE</scope>
</reference>